<name>R9PS10_AGAAL</name>
<proteinExistence type="predicted"/>
<dbReference type="EC" id="2.4.2.8" evidence="4"/>
<comment type="catalytic activity">
    <reaction evidence="2">
        <text>IMP + diphosphate = hypoxanthine + 5-phospho-alpha-D-ribose 1-diphosphate</text>
        <dbReference type="Rhea" id="RHEA:17973"/>
        <dbReference type="ChEBI" id="CHEBI:17368"/>
        <dbReference type="ChEBI" id="CHEBI:33019"/>
        <dbReference type="ChEBI" id="CHEBI:58017"/>
        <dbReference type="ChEBI" id="CHEBI:58053"/>
        <dbReference type="EC" id="2.4.2.8"/>
    </reaction>
    <physiologicalReaction direction="right-to-left" evidence="2">
        <dbReference type="Rhea" id="RHEA:17975"/>
    </physiologicalReaction>
</comment>
<dbReference type="InterPro" id="IPR000836">
    <property type="entry name" value="PRTase_dom"/>
</dbReference>
<feature type="domain" description="Phosphoribosyltransferase" evidence="3">
    <location>
        <begin position="11"/>
        <end position="134"/>
    </location>
</feature>
<dbReference type="EMBL" id="BARX01000004">
    <property type="protein sequence ID" value="GAD00876.1"/>
    <property type="molecule type" value="Genomic_DNA"/>
</dbReference>
<dbReference type="GO" id="GO:0046100">
    <property type="term" value="P:hypoxanthine metabolic process"/>
    <property type="evidence" value="ECO:0007669"/>
    <property type="project" value="TreeGrafter"/>
</dbReference>
<dbReference type="Pfam" id="PF00156">
    <property type="entry name" value="Pribosyltran"/>
    <property type="match status" value="1"/>
</dbReference>
<dbReference type="GO" id="GO:0032263">
    <property type="term" value="P:GMP salvage"/>
    <property type="evidence" value="ECO:0007669"/>
    <property type="project" value="TreeGrafter"/>
</dbReference>
<evidence type="ECO:0000313" key="5">
    <source>
        <dbReference type="Proteomes" id="UP000014461"/>
    </source>
</evidence>
<dbReference type="GO" id="GO:0005829">
    <property type="term" value="C:cytosol"/>
    <property type="evidence" value="ECO:0007669"/>
    <property type="project" value="TreeGrafter"/>
</dbReference>
<organism evidence="4 5">
    <name type="scientific">Agarivorans albus MKT 106</name>
    <dbReference type="NCBI Taxonomy" id="1331007"/>
    <lineage>
        <taxon>Bacteria</taxon>
        <taxon>Pseudomonadati</taxon>
        <taxon>Pseudomonadota</taxon>
        <taxon>Gammaproteobacteria</taxon>
        <taxon>Alteromonadales</taxon>
        <taxon>Alteromonadaceae</taxon>
        <taxon>Agarivorans</taxon>
    </lineage>
</organism>
<dbReference type="SUPFAM" id="SSF53271">
    <property type="entry name" value="PRTase-like"/>
    <property type="match status" value="1"/>
</dbReference>
<evidence type="ECO:0000256" key="2">
    <source>
        <dbReference type="ARBA" id="ARBA00049402"/>
    </source>
</evidence>
<dbReference type="CDD" id="cd06223">
    <property type="entry name" value="PRTases_typeI"/>
    <property type="match status" value="1"/>
</dbReference>
<keyword evidence="4" id="KW-0328">Glycosyltransferase</keyword>
<dbReference type="GO" id="GO:0004422">
    <property type="term" value="F:hypoxanthine phosphoribosyltransferase activity"/>
    <property type="evidence" value="ECO:0007669"/>
    <property type="project" value="TreeGrafter"/>
</dbReference>
<dbReference type="PANTHER" id="PTHR43340:SF1">
    <property type="entry name" value="HYPOXANTHINE PHOSPHORIBOSYLTRANSFERASE"/>
    <property type="match status" value="1"/>
</dbReference>
<evidence type="ECO:0000313" key="4">
    <source>
        <dbReference type="EMBL" id="GAD00876.1"/>
    </source>
</evidence>
<dbReference type="OrthoDB" id="6577094at2"/>
<protein>
    <submittedName>
        <fullName evidence="4">Hypoxanthine-guanine phosphoribosyltransferase</fullName>
        <ecNumber evidence="4">2.4.2.8</ecNumber>
    </submittedName>
</protein>
<dbReference type="Gene3D" id="3.40.50.2020">
    <property type="match status" value="1"/>
</dbReference>
<keyword evidence="5" id="KW-1185">Reference proteome</keyword>
<gene>
    <name evidence="4" type="ORF">AALB_0956</name>
</gene>
<dbReference type="GO" id="GO:0006178">
    <property type="term" value="P:guanine salvage"/>
    <property type="evidence" value="ECO:0007669"/>
    <property type="project" value="TreeGrafter"/>
</dbReference>
<comment type="catalytic activity">
    <reaction evidence="1">
        <text>GMP + diphosphate = guanine + 5-phospho-alpha-D-ribose 1-diphosphate</text>
        <dbReference type="Rhea" id="RHEA:25424"/>
        <dbReference type="ChEBI" id="CHEBI:16235"/>
        <dbReference type="ChEBI" id="CHEBI:33019"/>
        <dbReference type="ChEBI" id="CHEBI:58017"/>
        <dbReference type="ChEBI" id="CHEBI:58115"/>
        <dbReference type="EC" id="2.4.2.8"/>
    </reaction>
    <physiologicalReaction direction="right-to-left" evidence="1">
        <dbReference type="Rhea" id="RHEA:25426"/>
    </physiologicalReaction>
</comment>
<accession>R9PS10</accession>
<reference evidence="4" key="1">
    <citation type="journal article" date="2013" name="Genome Announc.">
        <title>Draft Genome Sequence of Agarivorans albus Strain MKT 106T, an Agarolytic Marine Bacterium.</title>
        <authorList>
            <person name="Yasuike M."/>
            <person name="Nakamura Y."/>
            <person name="Kai W."/>
            <person name="Fujiwara A."/>
            <person name="Fukui Y."/>
            <person name="Satomi M."/>
            <person name="Sano M."/>
        </authorList>
    </citation>
    <scope>NUCLEOTIDE SEQUENCE [LARGE SCALE GENOMIC DNA]</scope>
</reference>
<dbReference type="Proteomes" id="UP000014461">
    <property type="component" value="Unassembled WGS sequence"/>
</dbReference>
<dbReference type="GO" id="GO:0000287">
    <property type="term" value="F:magnesium ion binding"/>
    <property type="evidence" value="ECO:0007669"/>
    <property type="project" value="TreeGrafter"/>
</dbReference>
<dbReference type="InterPro" id="IPR050408">
    <property type="entry name" value="HGPRT"/>
</dbReference>
<comment type="caution">
    <text evidence="4">The sequence shown here is derived from an EMBL/GenBank/DDBJ whole genome shotgun (WGS) entry which is preliminary data.</text>
</comment>
<dbReference type="InterPro" id="IPR029057">
    <property type="entry name" value="PRTase-like"/>
</dbReference>
<evidence type="ECO:0000256" key="1">
    <source>
        <dbReference type="ARBA" id="ARBA00048811"/>
    </source>
</evidence>
<evidence type="ECO:0000259" key="3">
    <source>
        <dbReference type="Pfam" id="PF00156"/>
    </source>
</evidence>
<dbReference type="STRING" id="1331007.AALB_0956"/>
<dbReference type="AlphaFoldDB" id="R9PS10"/>
<dbReference type="RefSeq" id="WP_016400644.1">
    <property type="nucleotide sequence ID" value="NZ_BARX01000004.1"/>
</dbReference>
<dbReference type="PANTHER" id="PTHR43340">
    <property type="entry name" value="HYPOXANTHINE-GUANINE PHOSPHORIBOSYLTRANSFERASE"/>
    <property type="match status" value="1"/>
</dbReference>
<dbReference type="GO" id="GO:0052657">
    <property type="term" value="F:guanine phosphoribosyltransferase activity"/>
    <property type="evidence" value="ECO:0007669"/>
    <property type="project" value="RHEA"/>
</dbReference>
<keyword evidence="4" id="KW-0808">Transferase</keyword>
<sequence>MGNKHIGELVLSQQQISQGVSTVAKQLNHLYAGKTVVLITVVPGGILFTADLVRQLNFEVEMDYISCPHTPGDRQNNSTIVYHQNIEINNKPVIVIDDAIESGGTMQRLIAHLSAQFSPSSLSIASLLVKPGRVDIPVKQHFAYLMDSDDMLVGYGLPWNNLNRNLPYISKLKVVDDKQ</sequence>
<dbReference type="GO" id="GO:0032264">
    <property type="term" value="P:IMP salvage"/>
    <property type="evidence" value="ECO:0007669"/>
    <property type="project" value="TreeGrafter"/>
</dbReference>